<accession>A0A4Z1FJW8</accession>
<feature type="compositionally biased region" description="Polar residues" evidence="1">
    <location>
        <begin position="190"/>
        <end position="218"/>
    </location>
</feature>
<feature type="region of interest" description="Disordered" evidence="1">
    <location>
        <begin position="343"/>
        <end position="371"/>
    </location>
</feature>
<sequence length="464" mass="52533">MAGGTVDEQAMLEELYNDVFSEVPPSNDDEMPDTPNSPSTNNPPYKNYNYVDTEQVKRYTCPYCKNTYINTRESMSHIAPVDMEQEEVLKCPHCEVPSIRETLEFTEEIIEARPRRSYIPFYRGKKRFLCPHCKRTSNTTLEAMWTLIPEITEQGELRTCLYCKKPSLKTTLESNSDTMLRESPHIPIQPNKNSSSNSNIQPSRQPSSSDQASTGTPSSQILEGIIHTPASQNSPDQQPAFQTILDQRPAIQSTTNQYPAFQPSSDEQPASDSNSHQQPTFQSNIYQQQPAVYHNPIPQPAFQITLDQRSAIQNITNQYSAFQSAFDQQPAFQPSLNRQSISQLSFNQQQSFSPTHHQQPAFQSNPFKQPITRPTLDQQQLAFQSNPFKQPIARPTLDQKQPAVHPNSNQHLTSNPSSQTHQFESFICEYCGMGFYSLRKPEPANLECGIFVWSNLATGAETNV</sequence>
<evidence type="ECO:0000313" key="3">
    <source>
        <dbReference type="Proteomes" id="UP000297910"/>
    </source>
</evidence>
<feature type="region of interest" description="Disordered" evidence="1">
    <location>
        <begin position="173"/>
        <end position="218"/>
    </location>
</feature>
<comment type="caution">
    <text evidence="2">The sequence shown here is derived from an EMBL/GenBank/DDBJ whole genome shotgun (WGS) entry which is preliminary data.</text>
</comment>
<evidence type="ECO:0000313" key="2">
    <source>
        <dbReference type="EMBL" id="TGO24755.1"/>
    </source>
</evidence>
<reference evidence="2 3" key="1">
    <citation type="submission" date="2017-12" db="EMBL/GenBank/DDBJ databases">
        <title>Comparative genomics of Botrytis spp.</title>
        <authorList>
            <person name="Valero-Jimenez C.A."/>
            <person name="Tapia P."/>
            <person name="Veloso J."/>
            <person name="Silva-Moreno E."/>
            <person name="Staats M."/>
            <person name="Valdes J.H."/>
            <person name="Van Kan J.A.L."/>
        </authorList>
    </citation>
    <scope>NUCLEOTIDE SEQUENCE [LARGE SCALE GENOMIC DNA]</scope>
    <source>
        <strain evidence="2 3">Bp0003</strain>
    </source>
</reference>
<feature type="region of interest" description="Disordered" evidence="1">
    <location>
        <begin position="399"/>
        <end position="418"/>
    </location>
</feature>
<feature type="compositionally biased region" description="Low complexity" evidence="1">
    <location>
        <begin position="33"/>
        <end position="48"/>
    </location>
</feature>
<evidence type="ECO:0000256" key="1">
    <source>
        <dbReference type="SAM" id="MobiDB-lite"/>
    </source>
</evidence>
<feature type="region of interest" description="Disordered" evidence="1">
    <location>
        <begin position="256"/>
        <end position="280"/>
    </location>
</feature>
<dbReference type="AlphaFoldDB" id="A0A4Z1FJW8"/>
<feature type="compositionally biased region" description="Low complexity" evidence="1">
    <location>
        <begin position="343"/>
        <end position="353"/>
    </location>
</feature>
<proteinExistence type="predicted"/>
<protein>
    <submittedName>
        <fullName evidence="2">Uncharacterized protein</fullName>
    </submittedName>
</protein>
<gene>
    <name evidence="2" type="ORF">BPAE_0095g00110</name>
</gene>
<feature type="region of interest" description="Disordered" evidence="1">
    <location>
        <begin position="15"/>
        <end position="48"/>
    </location>
</feature>
<keyword evidence="3" id="KW-1185">Reference proteome</keyword>
<organism evidence="2 3">
    <name type="scientific">Botrytis paeoniae</name>
    <dbReference type="NCBI Taxonomy" id="278948"/>
    <lineage>
        <taxon>Eukaryota</taxon>
        <taxon>Fungi</taxon>
        <taxon>Dikarya</taxon>
        <taxon>Ascomycota</taxon>
        <taxon>Pezizomycotina</taxon>
        <taxon>Leotiomycetes</taxon>
        <taxon>Helotiales</taxon>
        <taxon>Sclerotiniaceae</taxon>
        <taxon>Botrytis</taxon>
    </lineage>
</organism>
<dbReference type="EMBL" id="PQXI01000095">
    <property type="protein sequence ID" value="TGO24755.1"/>
    <property type="molecule type" value="Genomic_DNA"/>
</dbReference>
<dbReference type="Proteomes" id="UP000297910">
    <property type="component" value="Unassembled WGS sequence"/>
</dbReference>
<name>A0A4Z1FJW8_9HELO</name>
<feature type="compositionally biased region" description="Polar residues" evidence="1">
    <location>
        <begin position="406"/>
        <end position="418"/>
    </location>
</feature>
<feature type="compositionally biased region" description="Polar residues" evidence="1">
    <location>
        <begin position="354"/>
        <end position="367"/>
    </location>
</feature>